<evidence type="ECO:0000313" key="3">
    <source>
        <dbReference type="Proteomes" id="UP000006882"/>
    </source>
</evidence>
<dbReference type="EMBL" id="CM007655">
    <property type="protein sequence ID" value="ONI07784.1"/>
    <property type="molecule type" value="Genomic_DNA"/>
</dbReference>
<dbReference type="AlphaFoldDB" id="A0A251P868"/>
<dbReference type="Gramene" id="ONI07783">
    <property type="protein sequence ID" value="ONI07783"/>
    <property type="gene ID" value="PRUPE_5G139400"/>
</dbReference>
<keyword evidence="3" id="KW-1185">Reference proteome</keyword>
<keyword evidence="1" id="KW-1133">Transmembrane helix</keyword>
<evidence type="ECO:0000256" key="1">
    <source>
        <dbReference type="SAM" id="Phobius"/>
    </source>
</evidence>
<proteinExistence type="predicted"/>
<name>A0A251P868_PRUPE</name>
<keyword evidence="1" id="KW-0472">Membrane</keyword>
<evidence type="ECO:0000313" key="2">
    <source>
        <dbReference type="EMBL" id="ONI07782.1"/>
    </source>
</evidence>
<keyword evidence="1" id="KW-0812">Transmembrane</keyword>
<dbReference type="EMBL" id="CM007655">
    <property type="protein sequence ID" value="ONI07783.1"/>
    <property type="molecule type" value="Genomic_DNA"/>
</dbReference>
<dbReference type="EMBL" id="CM007655">
    <property type="protein sequence ID" value="ONI07782.1"/>
    <property type="molecule type" value="Genomic_DNA"/>
</dbReference>
<sequence length="51" mass="5730">MVLCSMYVSGIVRLDFILVGSLGFDFLWLDMTERGGKMGFGSFVVAWFGSW</sequence>
<dbReference type="Gramene" id="ONI07782">
    <property type="protein sequence ID" value="ONI07782"/>
    <property type="gene ID" value="PRUPE_5G139400"/>
</dbReference>
<gene>
    <name evidence="2" type="ORF">PRUPE_5G139400</name>
</gene>
<organism evidence="2 3">
    <name type="scientific">Prunus persica</name>
    <name type="common">Peach</name>
    <name type="synonym">Amygdalus persica</name>
    <dbReference type="NCBI Taxonomy" id="3760"/>
    <lineage>
        <taxon>Eukaryota</taxon>
        <taxon>Viridiplantae</taxon>
        <taxon>Streptophyta</taxon>
        <taxon>Embryophyta</taxon>
        <taxon>Tracheophyta</taxon>
        <taxon>Spermatophyta</taxon>
        <taxon>Magnoliopsida</taxon>
        <taxon>eudicotyledons</taxon>
        <taxon>Gunneridae</taxon>
        <taxon>Pentapetalae</taxon>
        <taxon>rosids</taxon>
        <taxon>fabids</taxon>
        <taxon>Rosales</taxon>
        <taxon>Rosaceae</taxon>
        <taxon>Amygdaloideae</taxon>
        <taxon>Amygdaleae</taxon>
        <taxon>Prunus</taxon>
    </lineage>
</organism>
<accession>A0A251P868</accession>
<dbReference type="Gramene" id="ONI07784">
    <property type="protein sequence ID" value="ONI07784"/>
    <property type="gene ID" value="PRUPE_5G139400"/>
</dbReference>
<protein>
    <submittedName>
        <fullName evidence="2">Uncharacterized protein</fullName>
    </submittedName>
</protein>
<feature type="transmembrane region" description="Helical" evidence="1">
    <location>
        <begin position="6"/>
        <end position="29"/>
    </location>
</feature>
<dbReference type="Proteomes" id="UP000006882">
    <property type="component" value="Chromosome G5"/>
</dbReference>
<reference evidence="2" key="2">
    <citation type="submission" date="2016-12" db="EMBL/GenBank/DDBJ databases">
        <title>WGS assembly of Prunus persica.</title>
        <authorList>
            <person name="Verde I."/>
            <person name="Jenkins J."/>
            <person name="Dondini L."/>
            <person name="Micali S."/>
            <person name="Pagliarani G."/>
            <person name="Vendramin E."/>
            <person name="Paris R."/>
            <person name="Aramini V."/>
            <person name="Gazza L."/>
            <person name="Rossini L."/>
            <person name="Bassi D."/>
            <person name="Troggio M."/>
            <person name="Shu S."/>
            <person name="Grimwood J.H."/>
            <person name="Tartarini S."/>
            <person name="Dettori M.T."/>
            <person name="Schmutz J."/>
        </authorList>
    </citation>
    <scope>NUCLEOTIDE SEQUENCE</scope>
</reference>
<reference evidence="2 3" key="1">
    <citation type="journal article" date="2013" name="Nat. Genet.">
        <title>The high-quality draft genome of peach (Prunus persica) identifies unique patterns of genetic diversity, domestication and genome evolution.</title>
        <authorList>
            <consortium name="International Peach Genome Initiative"/>
            <person name="Verde I."/>
            <person name="Abbott A.G."/>
            <person name="Scalabrin S."/>
            <person name="Jung S."/>
            <person name="Shu S."/>
            <person name="Marroni F."/>
            <person name="Zhebentyayeva T."/>
            <person name="Dettori M.T."/>
            <person name="Grimwood J."/>
            <person name="Cattonaro F."/>
            <person name="Zuccolo A."/>
            <person name="Rossini L."/>
            <person name="Jenkins J."/>
            <person name="Vendramin E."/>
            <person name="Meisel L.A."/>
            <person name="Decroocq V."/>
            <person name="Sosinski B."/>
            <person name="Prochnik S."/>
            <person name="Mitros T."/>
            <person name="Policriti A."/>
            <person name="Cipriani G."/>
            <person name="Dondini L."/>
            <person name="Ficklin S."/>
            <person name="Goodstein D.M."/>
            <person name="Xuan P."/>
            <person name="Del Fabbro C."/>
            <person name="Aramini V."/>
            <person name="Copetti D."/>
            <person name="Gonzalez S."/>
            <person name="Horner D.S."/>
            <person name="Falchi R."/>
            <person name="Lucas S."/>
            <person name="Mica E."/>
            <person name="Maldonado J."/>
            <person name="Lazzari B."/>
            <person name="Bielenberg D."/>
            <person name="Pirona R."/>
            <person name="Miculan M."/>
            <person name="Barakat A."/>
            <person name="Testolin R."/>
            <person name="Stella A."/>
            <person name="Tartarini S."/>
            <person name="Tonutti P."/>
            <person name="Arus P."/>
            <person name="Orellana A."/>
            <person name="Wells C."/>
            <person name="Main D."/>
            <person name="Vizzotto G."/>
            <person name="Silva H."/>
            <person name="Salamini F."/>
            <person name="Schmutz J."/>
            <person name="Morgante M."/>
            <person name="Rokhsar D.S."/>
        </authorList>
    </citation>
    <scope>NUCLEOTIDE SEQUENCE [LARGE SCALE GENOMIC DNA]</scope>
    <source>
        <strain evidence="3">cv. Nemared</strain>
    </source>
</reference>